<evidence type="ECO:0000256" key="1">
    <source>
        <dbReference type="ARBA" id="ARBA00012528"/>
    </source>
</evidence>
<keyword evidence="3" id="KW-0175">Coiled coil</keyword>
<evidence type="ECO:0000313" key="5">
    <source>
        <dbReference type="EMBL" id="QLI05474.1"/>
    </source>
</evidence>
<dbReference type="Gene3D" id="3.30.70.270">
    <property type="match status" value="1"/>
</dbReference>
<dbReference type="PROSITE" id="PS50887">
    <property type="entry name" value="GGDEF"/>
    <property type="match status" value="1"/>
</dbReference>
<name>A0A7H9CML7_9BACT</name>
<protein>
    <recommendedName>
        <fullName evidence="1">diguanylate cyclase</fullName>
        <ecNumber evidence="1">2.7.7.65</ecNumber>
    </recommendedName>
</protein>
<dbReference type="GO" id="GO:0052621">
    <property type="term" value="F:diguanylate cyclase activity"/>
    <property type="evidence" value="ECO:0007669"/>
    <property type="project" value="UniProtKB-EC"/>
</dbReference>
<dbReference type="KEGG" id="cinf:CINF_0969"/>
<reference evidence="5 6" key="1">
    <citation type="submission" date="2020-02" db="EMBL/GenBank/DDBJ databases">
        <title>Complete genome sequence of the novel Campylobacter species Candidatus Campylobacter infans.</title>
        <authorList>
            <person name="Duim B."/>
            <person name="Zomer A."/>
            <person name="van der Graaf L."/>
            <person name="Wagenaar J."/>
        </authorList>
    </citation>
    <scope>NUCLEOTIDE SEQUENCE [LARGE SCALE GENOMIC DNA]</scope>
    <source>
        <strain evidence="5 6">19S00001</strain>
    </source>
</reference>
<evidence type="ECO:0000259" key="4">
    <source>
        <dbReference type="PROSITE" id="PS50887"/>
    </source>
</evidence>
<dbReference type="InterPro" id="IPR043128">
    <property type="entry name" value="Rev_trsase/Diguanyl_cyclase"/>
</dbReference>
<evidence type="ECO:0000313" key="6">
    <source>
        <dbReference type="Proteomes" id="UP000509414"/>
    </source>
</evidence>
<dbReference type="CDD" id="cd01949">
    <property type="entry name" value="GGDEF"/>
    <property type="match status" value="1"/>
</dbReference>
<accession>A0A7H9CML7</accession>
<keyword evidence="6" id="KW-1185">Reference proteome</keyword>
<dbReference type="NCBIfam" id="TIGR00254">
    <property type="entry name" value="GGDEF"/>
    <property type="match status" value="1"/>
</dbReference>
<feature type="domain" description="GGDEF" evidence="4">
    <location>
        <begin position="383"/>
        <end position="515"/>
    </location>
</feature>
<organism evidence="5 6">
    <name type="scientific">Candidatus Campylobacter infans</name>
    <dbReference type="NCBI Taxonomy" id="2561898"/>
    <lineage>
        <taxon>Bacteria</taxon>
        <taxon>Pseudomonadati</taxon>
        <taxon>Campylobacterota</taxon>
        <taxon>Epsilonproteobacteria</taxon>
        <taxon>Campylobacterales</taxon>
        <taxon>Campylobacteraceae</taxon>
        <taxon>Campylobacter</taxon>
    </lineage>
</organism>
<dbReference type="SUPFAM" id="SSF55073">
    <property type="entry name" value="Nucleotide cyclase"/>
    <property type="match status" value="1"/>
</dbReference>
<dbReference type="SMART" id="SM00267">
    <property type="entry name" value="GGDEF"/>
    <property type="match status" value="1"/>
</dbReference>
<dbReference type="EMBL" id="CP049075">
    <property type="protein sequence ID" value="QLI05474.1"/>
    <property type="molecule type" value="Genomic_DNA"/>
</dbReference>
<dbReference type="Pfam" id="PF00990">
    <property type="entry name" value="GGDEF"/>
    <property type="match status" value="1"/>
</dbReference>
<dbReference type="InterPro" id="IPR029787">
    <property type="entry name" value="Nucleotide_cyclase"/>
</dbReference>
<dbReference type="Proteomes" id="UP000509414">
    <property type="component" value="Chromosome"/>
</dbReference>
<dbReference type="PANTHER" id="PTHR45138">
    <property type="entry name" value="REGULATORY COMPONENTS OF SENSORY TRANSDUCTION SYSTEM"/>
    <property type="match status" value="1"/>
</dbReference>
<evidence type="ECO:0000256" key="3">
    <source>
        <dbReference type="SAM" id="Coils"/>
    </source>
</evidence>
<sequence>MASIVSEVIKDTIKESTLRGITLTPQNYQQLFCEMSKKRGLSSPECNKLNEYISKLDVSYQNELKKMPVRNEGELFFYLSSRLNRSKNDSGSKLLSPLWMLTKRILTSIKLLHNKKASALASTTLQNLDGKLNETNINLIKDKWFDFLNTHDDSYLKPLEKYGVSTNDDLRDIIHNILNADLDYAVSKDYGLIAKILITSLSPSITTELNDELAELSKSISNAPELIENNNFQGDIKKFISKRISVDKQAFKSKIEILDKILDDTQNQIDAYIKKFGGQNDTSLTTIRQDLKKLDTKDEYKNIKTKLEDMAFRINTSLEDFLSRLNSSKNTIQSLKEQIKELQIQLEKTAAQATNDFLTGLYTKRAFESELERIEDEYKNKHLPYCLCFFDVDHFKNINDTYGHSAGDVILSKIGQIIAKSSRGIDICARFGGEEFVVILPLCELKKAREYAQRIINAVRNFEFIYKGSKFSITMSCGIGVREHCASAQACLDFADSMLYAAKHGGRNCVKDESDIKV</sequence>
<dbReference type="InterPro" id="IPR050469">
    <property type="entry name" value="Diguanylate_Cyclase"/>
</dbReference>
<dbReference type="InterPro" id="IPR000160">
    <property type="entry name" value="GGDEF_dom"/>
</dbReference>
<dbReference type="AlphaFoldDB" id="A0A7H9CML7"/>
<evidence type="ECO:0000256" key="2">
    <source>
        <dbReference type="ARBA" id="ARBA00034247"/>
    </source>
</evidence>
<dbReference type="PANTHER" id="PTHR45138:SF9">
    <property type="entry name" value="DIGUANYLATE CYCLASE DGCM-RELATED"/>
    <property type="match status" value="1"/>
</dbReference>
<comment type="catalytic activity">
    <reaction evidence="2">
        <text>2 GTP = 3',3'-c-di-GMP + 2 diphosphate</text>
        <dbReference type="Rhea" id="RHEA:24898"/>
        <dbReference type="ChEBI" id="CHEBI:33019"/>
        <dbReference type="ChEBI" id="CHEBI:37565"/>
        <dbReference type="ChEBI" id="CHEBI:58805"/>
        <dbReference type="EC" id="2.7.7.65"/>
    </reaction>
</comment>
<feature type="coiled-coil region" evidence="3">
    <location>
        <begin position="318"/>
        <end position="356"/>
    </location>
</feature>
<dbReference type="FunFam" id="3.30.70.270:FF:000001">
    <property type="entry name" value="Diguanylate cyclase domain protein"/>
    <property type="match status" value="1"/>
</dbReference>
<gene>
    <name evidence="5" type="ORF">CINF_0969</name>
</gene>
<dbReference type="EC" id="2.7.7.65" evidence="1"/>
<dbReference type="RefSeq" id="WP_179974690.1">
    <property type="nucleotide sequence ID" value="NZ_CP049075.1"/>
</dbReference>
<proteinExistence type="predicted"/>